<evidence type="ECO:0000259" key="2">
    <source>
        <dbReference type="Pfam" id="PF02014"/>
    </source>
</evidence>
<name>A0A8C4WN38_9SAUR</name>
<accession>A0A8C4WN38</accession>
<evidence type="ECO:0000256" key="1">
    <source>
        <dbReference type="SAM" id="SignalP"/>
    </source>
</evidence>
<sequence length="70" mass="7406">SKVPQGLLVVLLIQMNTVTIETNGKINAACDSMLPSHGNFVSQTTAAPYRISISSSSFDPGNKITGKLEL</sequence>
<dbReference type="InterPro" id="IPR002861">
    <property type="entry name" value="Reeler_dom"/>
</dbReference>
<dbReference type="GeneTree" id="ENSGT01120000275254"/>
<proteinExistence type="predicted"/>
<evidence type="ECO:0000313" key="4">
    <source>
        <dbReference type="Proteomes" id="UP000694390"/>
    </source>
</evidence>
<dbReference type="OrthoDB" id="2419613at2759"/>
<dbReference type="Pfam" id="PF02014">
    <property type="entry name" value="Reeler"/>
    <property type="match status" value="1"/>
</dbReference>
<dbReference type="Proteomes" id="UP000694390">
    <property type="component" value="Unassembled WGS sequence"/>
</dbReference>
<reference evidence="3" key="1">
    <citation type="submission" date="2025-08" db="UniProtKB">
        <authorList>
            <consortium name="Ensembl"/>
        </authorList>
    </citation>
    <scope>IDENTIFICATION</scope>
</reference>
<keyword evidence="1" id="KW-0732">Signal</keyword>
<organism evidence="3 4">
    <name type="scientific">Gopherus evgoodei</name>
    <name type="common">Goodes thornscrub tortoise</name>
    <dbReference type="NCBI Taxonomy" id="1825980"/>
    <lineage>
        <taxon>Eukaryota</taxon>
        <taxon>Metazoa</taxon>
        <taxon>Chordata</taxon>
        <taxon>Craniata</taxon>
        <taxon>Vertebrata</taxon>
        <taxon>Euteleostomi</taxon>
        <taxon>Archelosauria</taxon>
        <taxon>Testudinata</taxon>
        <taxon>Testudines</taxon>
        <taxon>Cryptodira</taxon>
        <taxon>Durocryptodira</taxon>
        <taxon>Testudinoidea</taxon>
        <taxon>Testudinidae</taxon>
        <taxon>Gopherus</taxon>
    </lineage>
</organism>
<keyword evidence="4" id="KW-1185">Reference proteome</keyword>
<dbReference type="Ensembl" id="ENSGEVT00005018488.1">
    <property type="protein sequence ID" value="ENSGEVP00005017598.1"/>
    <property type="gene ID" value="ENSGEVG00005012482.1"/>
</dbReference>
<evidence type="ECO:0000313" key="3">
    <source>
        <dbReference type="Ensembl" id="ENSGEVP00005017598.1"/>
    </source>
</evidence>
<protein>
    <recommendedName>
        <fullName evidence="2">Reelin domain-containing protein</fullName>
    </recommendedName>
</protein>
<reference evidence="3" key="2">
    <citation type="submission" date="2025-09" db="UniProtKB">
        <authorList>
            <consortium name="Ensembl"/>
        </authorList>
    </citation>
    <scope>IDENTIFICATION</scope>
</reference>
<feature type="domain" description="Reelin" evidence="2">
    <location>
        <begin position="30"/>
        <end position="67"/>
    </location>
</feature>
<feature type="signal peptide" evidence="1">
    <location>
        <begin position="1"/>
        <end position="20"/>
    </location>
</feature>
<dbReference type="AlphaFoldDB" id="A0A8C4WN38"/>
<feature type="chain" id="PRO_5034326535" description="Reelin domain-containing protein" evidence="1">
    <location>
        <begin position="21"/>
        <end position="70"/>
    </location>
</feature>